<feature type="compositionally biased region" description="Polar residues" evidence="1">
    <location>
        <begin position="1"/>
        <end position="33"/>
    </location>
</feature>
<dbReference type="Gene3D" id="1.25.10.60">
    <property type="entry name" value="Rad61, Wapl domain"/>
    <property type="match status" value="1"/>
</dbReference>
<feature type="compositionally biased region" description="Polar residues" evidence="1">
    <location>
        <begin position="409"/>
        <end position="423"/>
    </location>
</feature>
<feature type="region of interest" description="Disordered" evidence="1">
    <location>
        <begin position="400"/>
        <end position="426"/>
    </location>
</feature>
<dbReference type="Proteomes" id="UP000189513">
    <property type="component" value="Unassembled WGS sequence"/>
</dbReference>
<feature type="region of interest" description="Disordered" evidence="1">
    <location>
        <begin position="1"/>
        <end position="107"/>
    </location>
</feature>
<dbReference type="EMBL" id="MPUK01000001">
    <property type="protein sequence ID" value="ONH69799.1"/>
    <property type="molecule type" value="Genomic_DNA"/>
</dbReference>
<dbReference type="STRING" id="36022.A0A1V2LD34"/>
<feature type="compositionally biased region" description="Basic and acidic residues" evidence="1">
    <location>
        <begin position="345"/>
        <end position="358"/>
    </location>
</feature>
<dbReference type="VEuPathDB" id="FungiDB:BON22_0205"/>
<sequence>MPPSSYGSRPSWTLRNQSVQLSPTQHRTGTGDVSSSTTSSMEPLLSPATPIAPSLEALDSPTTPSRKLRSKTTSNGTPVLGWQTSQQSPIRQQSPNGTEEPRKKGDICSSMTTLQDAAPIVENMKATSRPQKLKVAKVGETATAVRRSPRHQKKDSTVTEINDVWDLIPSPGCTRSSKRAKQEQTTTIPNDPVTVKKTQKIRKEEKGATPEPLGPSNIPLSPITKVSPKATRSPVLSSFFVESKSKPSWSPTSTPKSKTTSPVYISKPSHQNQEIHSSKITKLTDRLQQLSSPKPSHQEALKTWDLLENLDDDTVKPRTTLRKKITLRSPKKEKEPEDRRAILRFFESDTFKPQEEKSPSPSPVIQDESSEKPIIRSQRLMNRTSRTYGNQRSYLADREMSTKPDNETTSHSFHGQNTTINNEDTQEDDNLTSITHLRAQGSYAQFLDELNFILGGIESYPSLSSFLELAMRLLDDEFLGFVKNRGLPVMPIDLKLIDEPTISFVVGFIWCKVADSTGIDEQRKKVIKTLLSSTTELSIPRGSKNLQVLYREFQKSLKDEYNPVFVGITLLVQNGLYLDEELLPILSDVIIDFNTGTQIGVQQLNMVLMLLEAYLSKLDAAPVEFEKVYSFLSKHRTADSRTDMLKLKLYIVLAIKKFERVFDPLLISRSLKAALSSSNSELQLLHIGLMISLVENQSCLASLKKIENIKRLHQLYMEVSEESIPYFSLLLGMLYAESPLQVRKHFHSTEIERVVLELHRLEKGDTVISDQVRSILADIEK</sequence>
<organism evidence="2 3">
    <name type="scientific">Cyberlindnera fabianii</name>
    <name type="common">Yeast</name>
    <name type="synonym">Hansenula fabianii</name>
    <dbReference type="NCBI Taxonomy" id="36022"/>
    <lineage>
        <taxon>Eukaryota</taxon>
        <taxon>Fungi</taxon>
        <taxon>Dikarya</taxon>
        <taxon>Ascomycota</taxon>
        <taxon>Saccharomycotina</taxon>
        <taxon>Saccharomycetes</taxon>
        <taxon>Phaffomycetales</taxon>
        <taxon>Phaffomycetaceae</taxon>
        <taxon>Cyberlindnera</taxon>
    </lineage>
</organism>
<feature type="compositionally biased region" description="Low complexity" evidence="1">
    <location>
        <begin position="246"/>
        <end position="262"/>
    </location>
</feature>
<evidence type="ECO:0000313" key="3">
    <source>
        <dbReference type="Proteomes" id="UP000189513"/>
    </source>
</evidence>
<dbReference type="AlphaFoldDB" id="A0A1V2LD34"/>
<feature type="compositionally biased region" description="Polar residues" evidence="1">
    <location>
        <begin position="60"/>
        <end position="97"/>
    </location>
</feature>
<comment type="caution">
    <text evidence="2">The sequence shown here is derived from an EMBL/GenBank/DDBJ whole genome shotgun (WGS) entry which is preliminary data.</text>
</comment>
<keyword evidence="3" id="KW-1185">Reference proteome</keyword>
<accession>A0A1V2LD34</accession>
<dbReference type="InterPro" id="IPR038496">
    <property type="entry name" value="Rad61_Wapl_sf"/>
</dbReference>
<feature type="region of interest" description="Disordered" evidence="1">
    <location>
        <begin position="345"/>
        <end position="373"/>
    </location>
</feature>
<evidence type="ECO:0000313" key="2">
    <source>
        <dbReference type="EMBL" id="ONH69799.1"/>
    </source>
</evidence>
<feature type="region of interest" description="Disordered" evidence="1">
    <location>
        <begin position="169"/>
        <end position="276"/>
    </location>
</feature>
<protein>
    <submittedName>
        <fullName evidence="2">Wings apart-like protein 1</fullName>
    </submittedName>
</protein>
<evidence type="ECO:0000256" key="1">
    <source>
        <dbReference type="SAM" id="MobiDB-lite"/>
    </source>
</evidence>
<name>A0A1V2LD34_CYBFA</name>
<gene>
    <name evidence="2" type="ORF">BON22_0205</name>
</gene>
<proteinExistence type="predicted"/>
<reference evidence="3" key="1">
    <citation type="journal article" date="2017" name="Genome Announc.">
        <title>Genome sequences of Cyberlindnera fabianii 65, Pichia kudriavzevii 129, and Saccharomyces cerevisiae 131 isolated from fermented masau fruits in Zimbabwe.</title>
        <authorList>
            <person name="van Rijswijck I.M.H."/>
            <person name="Derks M.F.L."/>
            <person name="Abee T."/>
            <person name="de Ridder D."/>
            <person name="Smid E.J."/>
        </authorList>
    </citation>
    <scope>NUCLEOTIDE SEQUENCE [LARGE SCALE GENOMIC DNA]</scope>
    <source>
        <strain evidence="3">65</strain>
    </source>
</reference>